<comment type="subunit">
    <text evidence="4">Homodimer.</text>
</comment>
<dbReference type="Gene3D" id="3.30.70.580">
    <property type="entry name" value="Pseudouridine synthase I, catalytic domain, N-terminal subdomain"/>
    <property type="match status" value="1"/>
</dbReference>
<dbReference type="AlphaFoldDB" id="A0A0C2BW60"/>
<dbReference type="GO" id="GO:0003723">
    <property type="term" value="F:RNA binding"/>
    <property type="evidence" value="ECO:0007669"/>
    <property type="project" value="InterPro"/>
</dbReference>
<keyword evidence="2 4" id="KW-0819">tRNA processing</keyword>
<dbReference type="Gene3D" id="3.30.70.660">
    <property type="entry name" value="Pseudouridine synthase I, catalytic domain, C-terminal subdomain"/>
    <property type="match status" value="1"/>
</dbReference>
<name>A0A0C2BW60_9BURK</name>
<evidence type="ECO:0000313" key="10">
    <source>
        <dbReference type="Proteomes" id="UP000031572"/>
    </source>
</evidence>
<dbReference type="SUPFAM" id="SSF55120">
    <property type="entry name" value="Pseudouridine synthase"/>
    <property type="match status" value="1"/>
</dbReference>
<evidence type="ECO:0000256" key="4">
    <source>
        <dbReference type="HAMAP-Rule" id="MF_00171"/>
    </source>
</evidence>
<protein>
    <recommendedName>
        <fullName evidence="4">tRNA pseudouridine synthase A</fullName>
        <ecNumber evidence="4">5.4.99.12</ecNumber>
    </recommendedName>
    <alternativeName>
        <fullName evidence="4">tRNA pseudouridine(38-40) synthase</fullName>
    </alternativeName>
    <alternativeName>
        <fullName evidence="4">tRNA pseudouridylate synthase I</fullName>
    </alternativeName>
    <alternativeName>
        <fullName evidence="4">tRNA-uridine isomerase I</fullName>
    </alternativeName>
</protein>
<comment type="catalytic activity">
    <reaction evidence="4 7">
        <text>uridine(38/39/40) in tRNA = pseudouridine(38/39/40) in tRNA</text>
        <dbReference type="Rhea" id="RHEA:22376"/>
        <dbReference type="Rhea" id="RHEA-COMP:10085"/>
        <dbReference type="Rhea" id="RHEA-COMP:10087"/>
        <dbReference type="ChEBI" id="CHEBI:65314"/>
        <dbReference type="ChEBI" id="CHEBI:65315"/>
        <dbReference type="EC" id="5.4.99.12"/>
    </reaction>
</comment>
<feature type="binding site" evidence="4 6">
    <location>
        <position position="120"/>
    </location>
    <ligand>
        <name>substrate</name>
    </ligand>
</feature>
<comment type="caution">
    <text evidence="9">The sequence shown here is derived from an EMBL/GenBank/DDBJ whole genome shotgun (WGS) entry which is preliminary data.</text>
</comment>
<evidence type="ECO:0000256" key="5">
    <source>
        <dbReference type="PIRSR" id="PIRSR001430-1"/>
    </source>
</evidence>
<evidence type="ECO:0000256" key="3">
    <source>
        <dbReference type="ARBA" id="ARBA00023235"/>
    </source>
</evidence>
<dbReference type="InterPro" id="IPR020094">
    <property type="entry name" value="TruA/RsuA/RluB/E/F_N"/>
</dbReference>
<dbReference type="NCBIfam" id="TIGR00071">
    <property type="entry name" value="hisT_truA"/>
    <property type="match status" value="1"/>
</dbReference>
<comment type="similarity">
    <text evidence="1 4 7">Belongs to the tRNA pseudouridine synthase TruA family.</text>
</comment>
<dbReference type="InterPro" id="IPR020095">
    <property type="entry name" value="PsdUridine_synth_TruA_C"/>
</dbReference>
<dbReference type="GO" id="GO:0031119">
    <property type="term" value="P:tRNA pseudouridine synthesis"/>
    <property type="evidence" value="ECO:0007669"/>
    <property type="project" value="UniProtKB-UniRule"/>
</dbReference>
<comment type="function">
    <text evidence="4">Formation of pseudouridine at positions 38, 39 and 40 in the anticodon stem and loop of transfer RNAs.</text>
</comment>
<evidence type="ECO:0000259" key="8">
    <source>
        <dbReference type="Pfam" id="PF01416"/>
    </source>
</evidence>
<reference evidence="9 10" key="1">
    <citation type="submission" date="2014-12" db="EMBL/GenBank/DDBJ databases">
        <title>Denitrispirillum autotrophicum gen. nov., sp. nov., Denitrifying, Facultatively Autotrophic Bacteria Isolated from Rice Paddy Soil.</title>
        <authorList>
            <person name="Ishii S."/>
            <person name="Ashida N."/>
            <person name="Ohno H."/>
            <person name="Otsuka S."/>
            <person name="Yokota A."/>
            <person name="Senoo K."/>
        </authorList>
    </citation>
    <scope>NUCLEOTIDE SEQUENCE [LARGE SCALE GENOMIC DNA]</scope>
    <source>
        <strain evidence="9 10">TSA66</strain>
    </source>
</reference>
<dbReference type="Pfam" id="PF01416">
    <property type="entry name" value="PseudoU_synth_1"/>
    <property type="match status" value="2"/>
</dbReference>
<dbReference type="InterPro" id="IPR001406">
    <property type="entry name" value="PsdUridine_synth_TruA"/>
</dbReference>
<keyword evidence="10" id="KW-1185">Reference proteome</keyword>
<gene>
    <name evidence="4" type="primary">truA</name>
    <name evidence="9" type="ORF">TSA66_17960</name>
</gene>
<dbReference type="EMBL" id="JWJG01000028">
    <property type="protein sequence ID" value="KIF82261.1"/>
    <property type="molecule type" value="Genomic_DNA"/>
</dbReference>
<dbReference type="EC" id="5.4.99.12" evidence="4"/>
<organism evidence="9 10">
    <name type="scientific">Noviherbaspirillum autotrophicum</name>
    <dbReference type="NCBI Taxonomy" id="709839"/>
    <lineage>
        <taxon>Bacteria</taxon>
        <taxon>Pseudomonadati</taxon>
        <taxon>Pseudomonadota</taxon>
        <taxon>Betaproteobacteria</taxon>
        <taxon>Burkholderiales</taxon>
        <taxon>Oxalobacteraceae</taxon>
        <taxon>Noviherbaspirillum</taxon>
    </lineage>
</organism>
<dbReference type="Proteomes" id="UP000031572">
    <property type="component" value="Unassembled WGS sequence"/>
</dbReference>
<evidence type="ECO:0000313" key="9">
    <source>
        <dbReference type="EMBL" id="KIF82261.1"/>
    </source>
</evidence>
<feature type="domain" description="Pseudouridine synthase I TruA alpha/beta" evidence="8">
    <location>
        <begin position="153"/>
        <end position="255"/>
    </location>
</feature>
<evidence type="ECO:0000256" key="1">
    <source>
        <dbReference type="ARBA" id="ARBA00009375"/>
    </source>
</evidence>
<dbReference type="PANTHER" id="PTHR11142">
    <property type="entry name" value="PSEUDOURIDYLATE SYNTHASE"/>
    <property type="match status" value="1"/>
</dbReference>
<accession>A0A0C2BW60</accession>
<evidence type="ECO:0000256" key="6">
    <source>
        <dbReference type="PIRSR" id="PIRSR001430-2"/>
    </source>
</evidence>
<dbReference type="PIRSF" id="PIRSF001430">
    <property type="entry name" value="tRNA_psdUrid_synth"/>
    <property type="match status" value="1"/>
</dbReference>
<dbReference type="GO" id="GO:0160147">
    <property type="term" value="F:tRNA pseudouridine(38-40) synthase activity"/>
    <property type="evidence" value="ECO:0007669"/>
    <property type="project" value="UniProtKB-EC"/>
</dbReference>
<evidence type="ECO:0000256" key="2">
    <source>
        <dbReference type="ARBA" id="ARBA00022694"/>
    </source>
</evidence>
<proteinExistence type="inferred from homology"/>
<dbReference type="CDD" id="cd02570">
    <property type="entry name" value="PseudoU_synth_EcTruA"/>
    <property type="match status" value="1"/>
</dbReference>
<dbReference type="PANTHER" id="PTHR11142:SF0">
    <property type="entry name" value="TRNA PSEUDOURIDINE SYNTHASE-LIKE 1"/>
    <property type="match status" value="1"/>
</dbReference>
<dbReference type="HAMAP" id="MF_00171">
    <property type="entry name" value="TruA"/>
    <property type="match status" value="1"/>
</dbReference>
<evidence type="ECO:0000256" key="7">
    <source>
        <dbReference type="RuleBase" id="RU003792"/>
    </source>
</evidence>
<feature type="active site" description="Nucleophile" evidence="4 5">
    <location>
        <position position="58"/>
    </location>
</feature>
<keyword evidence="3 4" id="KW-0413">Isomerase</keyword>
<dbReference type="STRING" id="709839.TSA66_17960"/>
<dbReference type="InterPro" id="IPR020097">
    <property type="entry name" value="PsdUridine_synth_TruA_a/b_dom"/>
</dbReference>
<dbReference type="InterPro" id="IPR020103">
    <property type="entry name" value="PsdUridine_synth_cat_dom_sf"/>
</dbReference>
<feature type="domain" description="Pseudouridine synthase I TruA alpha/beta" evidence="8">
    <location>
        <begin position="15"/>
        <end position="103"/>
    </location>
</feature>
<dbReference type="FunFam" id="3.30.70.580:FF:000001">
    <property type="entry name" value="tRNA pseudouridine synthase A"/>
    <property type="match status" value="1"/>
</dbReference>
<sequence length="279" mass="31067">MHSGADLKRIVLGVQYDGTPWRGWQTQPGGGTVQDTLQGALRKFTLTDIATTCAGRTDAGVHALEQVVHFDTGLDRELFSWVRGVNAFLPPSIAVRWACEVPHGTPDDFHARFSAVARTYHYVIYNHPVRSPLLAGKAGWVFRPLRVEPMREAARHLLGTHDFSSFRAAECQAKSPVKTMHDIRIERQGDIVVVTLRANAFLHHMVRNIVGSLIVIGNGNQAPLWMKEILECRDRSRAAPTFMPDGLYLARIDYDAKWALPHDAVNPLPWASTTLPAHA</sequence>
<comment type="caution">
    <text evidence="4">Lacks conserved residue(s) required for the propagation of feature annotation.</text>
</comment>